<sequence length="183" mass="20860">MARIEDLAEHYGRHISTPWQRTVAGAQRVVMVIYDKELERTLRARKLAFETATRQAGHEWTEVDLAGAFGEWMAADDYRDEYFASPEDLQLKLEAEFPGSVADRLRETLRAQDVGENTVVSVFGAGSLFGLARISHVLRMIESDIRGRLLVFFPGQFERNNYRLLDARDGWNYLAVPITAHSD</sequence>
<reference evidence="1 2" key="1">
    <citation type="submission" date="2023-07" db="EMBL/GenBank/DDBJ databases">
        <title>Genomic Encyclopedia of Type Strains, Phase IV (KMG-IV): sequencing the most valuable type-strain genomes for metagenomic binning, comparative biology and taxonomic classification.</title>
        <authorList>
            <person name="Goeker M."/>
        </authorList>
    </citation>
    <scope>NUCLEOTIDE SEQUENCE [LARGE SCALE GENOMIC DNA]</scope>
    <source>
        <strain evidence="1 2">DSM 11549</strain>
    </source>
</reference>
<dbReference type="Proteomes" id="UP001230253">
    <property type="component" value="Unassembled WGS sequence"/>
</dbReference>
<proteinExistence type="predicted"/>
<name>A0ABU0C2P8_9BRAD</name>
<evidence type="ECO:0000313" key="2">
    <source>
        <dbReference type="Proteomes" id="UP001230253"/>
    </source>
</evidence>
<dbReference type="EMBL" id="JAUSUK010000001">
    <property type="protein sequence ID" value="MDQ0324219.1"/>
    <property type="molecule type" value="Genomic_DNA"/>
</dbReference>
<keyword evidence="2" id="KW-1185">Reference proteome</keyword>
<evidence type="ECO:0008006" key="3">
    <source>
        <dbReference type="Google" id="ProtNLM"/>
    </source>
</evidence>
<organism evidence="1 2">
    <name type="scientific">Rhodopseudomonas julia</name>
    <dbReference type="NCBI Taxonomy" id="200617"/>
    <lineage>
        <taxon>Bacteria</taxon>
        <taxon>Pseudomonadati</taxon>
        <taxon>Pseudomonadota</taxon>
        <taxon>Alphaproteobacteria</taxon>
        <taxon>Hyphomicrobiales</taxon>
        <taxon>Nitrobacteraceae</taxon>
        <taxon>Rhodopseudomonas</taxon>
    </lineage>
</organism>
<evidence type="ECO:0000313" key="1">
    <source>
        <dbReference type="EMBL" id="MDQ0324219.1"/>
    </source>
</evidence>
<accession>A0ABU0C2P8</accession>
<comment type="caution">
    <text evidence="1">The sequence shown here is derived from an EMBL/GenBank/DDBJ whole genome shotgun (WGS) entry which is preliminary data.</text>
</comment>
<dbReference type="RefSeq" id="WP_307152534.1">
    <property type="nucleotide sequence ID" value="NZ_JAUSUK010000001.1"/>
</dbReference>
<protein>
    <recommendedName>
        <fullName evidence="3">DUF1788 domain-containing protein</fullName>
    </recommendedName>
</protein>
<gene>
    <name evidence="1" type="ORF">J2R99_000068</name>
</gene>